<evidence type="ECO:0000313" key="1">
    <source>
        <dbReference type="EMBL" id="EXU95347.1"/>
    </source>
</evidence>
<organism evidence="1 2">
    <name type="scientific">Metarhizium robertsii</name>
    <dbReference type="NCBI Taxonomy" id="568076"/>
    <lineage>
        <taxon>Eukaryota</taxon>
        <taxon>Fungi</taxon>
        <taxon>Dikarya</taxon>
        <taxon>Ascomycota</taxon>
        <taxon>Pezizomycotina</taxon>
        <taxon>Sordariomycetes</taxon>
        <taxon>Hypocreomycetidae</taxon>
        <taxon>Hypocreales</taxon>
        <taxon>Clavicipitaceae</taxon>
        <taxon>Metarhizium</taxon>
    </lineage>
</organism>
<proteinExistence type="predicted"/>
<dbReference type="AlphaFoldDB" id="A0A014QRG6"/>
<sequence>MPPNSLHSSLRPKQYATAIGGNWEINSTTLRGTCYIYILSLPEYTKETVMVVDFPRIISVQKYESPDIMSGCSSIMVQ</sequence>
<dbReference type="HOGENOM" id="CLU_2622540_0_0_1"/>
<dbReference type="EMBL" id="JELW01000085">
    <property type="protein sequence ID" value="EXU95347.1"/>
    <property type="molecule type" value="Genomic_DNA"/>
</dbReference>
<dbReference type="Proteomes" id="UP000030151">
    <property type="component" value="Unassembled WGS sequence"/>
</dbReference>
<accession>A0A014QRG6</accession>
<reference evidence="1 2" key="1">
    <citation type="submission" date="2014-02" db="EMBL/GenBank/DDBJ databases">
        <title>The genome sequence of the entomopathogenic fungus Metarhizium robertsii ARSEF 2575.</title>
        <authorList>
            <person name="Giuliano Garisto Donzelli B."/>
            <person name="Roe B.A."/>
            <person name="Macmil S.L."/>
            <person name="Krasnoff S.B."/>
            <person name="Gibson D.M."/>
        </authorList>
    </citation>
    <scope>NUCLEOTIDE SEQUENCE [LARGE SCALE GENOMIC DNA]</scope>
    <source>
        <strain evidence="1 2">ARSEF 2575</strain>
    </source>
</reference>
<comment type="caution">
    <text evidence="1">The sequence shown here is derived from an EMBL/GenBank/DDBJ whole genome shotgun (WGS) entry which is preliminary data.</text>
</comment>
<protein>
    <submittedName>
        <fullName evidence="1">Uncharacterized protein</fullName>
    </submittedName>
</protein>
<name>A0A014QRG6_9HYPO</name>
<gene>
    <name evidence="1" type="ORF">X797_011564</name>
</gene>
<evidence type="ECO:0000313" key="2">
    <source>
        <dbReference type="Proteomes" id="UP000030151"/>
    </source>
</evidence>